<dbReference type="PANTHER" id="PTHR48051:SF47">
    <property type="entry name" value="LEUCINE RICH REPEAT AND STERILE ALPHA MOTIF CONTAINING 1"/>
    <property type="match status" value="1"/>
</dbReference>
<evidence type="ECO:0000256" key="3">
    <source>
        <dbReference type="ARBA" id="ARBA00022771"/>
    </source>
</evidence>
<dbReference type="SMART" id="SM00364">
    <property type="entry name" value="LRR_BAC"/>
    <property type="match status" value="4"/>
</dbReference>
<dbReference type="EMBL" id="OU963871">
    <property type="protein sequence ID" value="CAH0383790.1"/>
    <property type="molecule type" value="Genomic_DNA"/>
</dbReference>
<feature type="coiled-coil region" evidence="6">
    <location>
        <begin position="413"/>
        <end position="440"/>
    </location>
</feature>
<keyword evidence="6" id="KW-0175">Coiled coil</keyword>
<keyword evidence="4" id="KW-0862">Zinc</keyword>
<dbReference type="PANTHER" id="PTHR48051">
    <property type="match status" value="1"/>
</dbReference>
<evidence type="ECO:0000259" key="7">
    <source>
        <dbReference type="PROSITE" id="PS50089"/>
    </source>
</evidence>
<name>A0A9P0A4J2_BEMTA</name>
<evidence type="ECO:0000256" key="1">
    <source>
        <dbReference type="ARBA" id="ARBA00022614"/>
    </source>
</evidence>
<dbReference type="Gene3D" id="3.80.10.10">
    <property type="entry name" value="Ribonuclease Inhibitor"/>
    <property type="match status" value="1"/>
</dbReference>
<dbReference type="SUPFAM" id="SSF52058">
    <property type="entry name" value="L domain-like"/>
    <property type="match status" value="1"/>
</dbReference>
<dbReference type="GO" id="GO:0008270">
    <property type="term" value="F:zinc ion binding"/>
    <property type="evidence" value="ECO:0007669"/>
    <property type="project" value="UniProtKB-KW"/>
</dbReference>
<keyword evidence="2" id="KW-0677">Repeat</keyword>
<keyword evidence="3 5" id="KW-0479">Metal-binding</keyword>
<dbReference type="InterPro" id="IPR013083">
    <property type="entry name" value="Znf_RING/FYVE/PHD"/>
</dbReference>
<dbReference type="InterPro" id="IPR001611">
    <property type="entry name" value="Leu-rich_rpt"/>
</dbReference>
<reference evidence="8" key="1">
    <citation type="submission" date="2021-12" db="EMBL/GenBank/DDBJ databases">
        <authorList>
            <person name="King R."/>
        </authorList>
    </citation>
    <scope>NUCLEOTIDE SEQUENCE</scope>
</reference>
<feature type="coiled-coil region" evidence="6">
    <location>
        <begin position="256"/>
        <end position="318"/>
    </location>
</feature>
<dbReference type="InterPro" id="IPR001841">
    <property type="entry name" value="Znf_RING"/>
</dbReference>
<dbReference type="InterPro" id="IPR050216">
    <property type="entry name" value="LRR_domain-containing"/>
</dbReference>
<dbReference type="Gene3D" id="3.30.40.10">
    <property type="entry name" value="Zinc/RING finger domain, C3HC4 (zinc finger)"/>
    <property type="match status" value="1"/>
</dbReference>
<dbReference type="Proteomes" id="UP001152759">
    <property type="component" value="Chromosome 10"/>
</dbReference>
<dbReference type="PRINTS" id="PR00019">
    <property type="entry name" value="LEURICHRPT"/>
</dbReference>
<dbReference type="Pfam" id="PF13855">
    <property type="entry name" value="LRR_8"/>
    <property type="match status" value="1"/>
</dbReference>
<protein>
    <recommendedName>
        <fullName evidence="7">RING-type domain-containing protein</fullName>
    </recommendedName>
</protein>
<keyword evidence="1" id="KW-0433">Leucine-rich repeat</keyword>
<evidence type="ECO:0000256" key="4">
    <source>
        <dbReference type="ARBA" id="ARBA00022833"/>
    </source>
</evidence>
<evidence type="ECO:0000313" key="8">
    <source>
        <dbReference type="EMBL" id="CAH0383790.1"/>
    </source>
</evidence>
<dbReference type="InterPro" id="IPR032675">
    <property type="entry name" value="LRR_dom_sf"/>
</dbReference>
<dbReference type="AlphaFoldDB" id="A0A9P0A4J2"/>
<feature type="domain" description="RING-type" evidence="7">
    <location>
        <begin position="657"/>
        <end position="692"/>
    </location>
</feature>
<sequence length="704" mass="80749">MSFFGKSSRQSRRKKDEFKAMFERKFCLAKSDPEPTFDLSGCGLETVPSAVFKFVAVLRKSALFLQNNELTSFGSKGNMKDLELLETLILSTNKLTIVPSDIILLQYLKILDLSRNQLASLPDSICELKSLEDMNLSSNKLSKLPVNIGRLTKLSRLDVSNNAELKTLPSSLHHATVLVEINWSQNQDFTFPPQDIMRQGPARILSFLAQECDSGCDINSNENLHLKNSSKNVPSPVLLQHEEMEAKLKLQEQLRTERAKEKVAFEEALMKQKQSELECLLSEKEKRKKMLREITKEQVELEIRMKNLQLQKETERSDLLLCLKEAERLTSAVITELLERNSQMRSSEYRLRLEEEDRALQEKLLKTHFEKSQLYRKEAIYEAMYNCLVSERKLEKQFCDHRAAMTELQTRSMKSEERMNENLEELMKNRSSECKELIKSIEQNEDLQRSAVSALLEQSDVQSFRLMHEIQSVEKQLAQATQLELEERRLTVLGNIVELCKERAALSQLLEELLKQRDERRLQLLSTINILQSQHLNKNLANDPDYWLQQYQTLLRLLPGNLQKAQQMLDARLIHQLVLANAIHCLPFVAHCANSMVIREISDQDLINSGVVLGSDRAKVLEAIGNFLLEIESPVVPVLDESIETNNTPSAPPMNECIICFEREISVVFMECGHCCCCDTCTVPLSCCPLCRAAIHRKIKLHLS</sequence>
<dbReference type="PROSITE" id="PS51450">
    <property type="entry name" value="LRR"/>
    <property type="match status" value="1"/>
</dbReference>
<evidence type="ECO:0000256" key="2">
    <source>
        <dbReference type="ARBA" id="ARBA00022737"/>
    </source>
</evidence>
<dbReference type="InterPro" id="IPR003591">
    <property type="entry name" value="Leu-rich_rpt_typical-subtyp"/>
</dbReference>
<dbReference type="SMART" id="SM00369">
    <property type="entry name" value="LRR_TYP"/>
    <property type="match status" value="3"/>
</dbReference>
<evidence type="ECO:0000256" key="6">
    <source>
        <dbReference type="SAM" id="Coils"/>
    </source>
</evidence>
<gene>
    <name evidence="8" type="ORF">BEMITA_LOCUS3204</name>
</gene>
<dbReference type="PROSITE" id="PS50089">
    <property type="entry name" value="ZF_RING_2"/>
    <property type="match status" value="1"/>
</dbReference>
<keyword evidence="3 5" id="KW-0863">Zinc-finger</keyword>
<accession>A0A9P0A4J2</accession>
<keyword evidence="9" id="KW-1185">Reference proteome</keyword>
<evidence type="ECO:0000313" key="9">
    <source>
        <dbReference type="Proteomes" id="UP001152759"/>
    </source>
</evidence>
<evidence type="ECO:0000256" key="5">
    <source>
        <dbReference type="PROSITE-ProRule" id="PRU00175"/>
    </source>
</evidence>
<dbReference type="Pfam" id="PF13920">
    <property type="entry name" value="zf-C3HC4_3"/>
    <property type="match status" value="1"/>
</dbReference>
<dbReference type="GO" id="GO:0005737">
    <property type="term" value="C:cytoplasm"/>
    <property type="evidence" value="ECO:0007669"/>
    <property type="project" value="TreeGrafter"/>
</dbReference>
<proteinExistence type="predicted"/>
<dbReference type="KEGG" id="btab:109031912"/>
<organism evidence="8 9">
    <name type="scientific">Bemisia tabaci</name>
    <name type="common">Sweetpotato whitefly</name>
    <name type="synonym">Aleurodes tabaci</name>
    <dbReference type="NCBI Taxonomy" id="7038"/>
    <lineage>
        <taxon>Eukaryota</taxon>
        <taxon>Metazoa</taxon>
        <taxon>Ecdysozoa</taxon>
        <taxon>Arthropoda</taxon>
        <taxon>Hexapoda</taxon>
        <taxon>Insecta</taxon>
        <taxon>Pterygota</taxon>
        <taxon>Neoptera</taxon>
        <taxon>Paraneoptera</taxon>
        <taxon>Hemiptera</taxon>
        <taxon>Sternorrhyncha</taxon>
        <taxon>Aleyrodoidea</taxon>
        <taxon>Aleyrodidae</taxon>
        <taxon>Aleyrodinae</taxon>
        <taxon>Bemisia</taxon>
    </lineage>
</organism>